<evidence type="ECO:0000313" key="3">
    <source>
        <dbReference type="Proteomes" id="UP000050761"/>
    </source>
</evidence>
<proteinExistence type="predicted"/>
<organism evidence="3 4">
    <name type="scientific">Heligmosomoides polygyrus</name>
    <name type="common">Parasitic roundworm</name>
    <dbReference type="NCBI Taxonomy" id="6339"/>
    <lineage>
        <taxon>Eukaryota</taxon>
        <taxon>Metazoa</taxon>
        <taxon>Ecdysozoa</taxon>
        <taxon>Nematoda</taxon>
        <taxon>Chromadorea</taxon>
        <taxon>Rhabditida</taxon>
        <taxon>Rhabditina</taxon>
        <taxon>Rhabditomorpha</taxon>
        <taxon>Strongyloidea</taxon>
        <taxon>Heligmosomidae</taxon>
        <taxon>Heligmosomoides</taxon>
    </lineage>
</organism>
<name>A0A183FTA1_HELPZ</name>
<reference evidence="2 3" key="1">
    <citation type="submission" date="2018-11" db="EMBL/GenBank/DDBJ databases">
        <authorList>
            <consortium name="Pathogen Informatics"/>
        </authorList>
    </citation>
    <scope>NUCLEOTIDE SEQUENCE [LARGE SCALE GENOMIC DNA]</scope>
</reference>
<evidence type="ECO:0000313" key="2">
    <source>
        <dbReference type="EMBL" id="VDO88047.1"/>
    </source>
</evidence>
<evidence type="ECO:0000313" key="4">
    <source>
        <dbReference type="WBParaSite" id="HPBE_0001127401-mRNA-1"/>
    </source>
</evidence>
<feature type="coiled-coil region" evidence="1">
    <location>
        <begin position="50"/>
        <end position="77"/>
    </location>
</feature>
<sequence length="84" mass="9559">MSARAGFKGVKRMCIYSSPVSTNQEQPSLEELLLDLKESIDVPSCVKLALNAMVVELEKVRLERDKLRDENKELRRRLGISPDD</sequence>
<protein>
    <submittedName>
        <fullName evidence="4">RH1 domain-containing protein</fullName>
    </submittedName>
</protein>
<dbReference type="Proteomes" id="UP000050761">
    <property type="component" value="Unassembled WGS sequence"/>
</dbReference>
<dbReference type="WBParaSite" id="HPBE_0001127401-mRNA-1">
    <property type="protein sequence ID" value="HPBE_0001127401-mRNA-1"/>
    <property type="gene ID" value="HPBE_0001127401"/>
</dbReference>
<accession>A0A183FTA1</accession>
<keyword evidence="3" id="KW-1185">Reference proteome</keyword>
<evidence type="ECO:0000256" key="1">
    <source>
        <dbReference type="SAM" id="Coils"/>
    </source>
</evidence>
<keyword evidence="1" id="KW-0175">Coiled coil</keyword>
<reference evidence="4" key="2">
    <citation type="submission" date="2019-09" db="UniProtKB">
        <authorList>
            <consortium name="WormBaseParasite"/>
        </authorList>
    </citation>
    <scope>IDENTIFICATION</scope>
</reference>
<dbReference type="EMBL" id="UZAH01027044">
    <property type="protein sequence ID" value="VDO88047.1"/>
    <property type="molecule type" value="Genomic_DNA"/>
</dbReference>
<dbReference type="AlphaFoldDB" id="A0A183FTA1"/>
<gene>
    <name evidence="2" type="ORF">HPBE_LOCUS11275</name>
</gene>
<accession>A0A3P7ZUW6</accession>